<sequence length="55" mass="6090">MFITLHLVINGPVDKCVHAFPSALCMGLNGFFTAFGYTHFNFIIGLCIITVFYCA</sequence>
<evidence type="ECO:0000313" key="2">
    <source>
        <dbReference type="EMBL" id="DAD98941.1"/>
    </source>
</evidence>
<accession>A0A8S5NVW0</accession>
<evidence type="ECO:0000256" key="1">
    <source>
        <dbReference type="SAM" id="Phobius"/>
    </source>
</evidence>
<name>A0A8S5NVW0_9CAUD</name>
<proteinExistence type="predicted"/>
<reference evidence="2" key="1">
    <citation type="journal article" date="2021" name="Proc. Natl. Acad. Sci. U.S.A.">
        <title>A Catalog of Tens of Thousands of Viruses from Human Metagenomes Reveals Hidden Associations with Chronic Diseases.</title>
        <authorList>
            <person name="Tisza M.J."/>
            <person name="Buck C.B."/>
        </authorList>
    </citation>
    <scope>NUCLEOTIDE SEQUENCE</scope>
    <source>
        <strain evidence="2">CtOba29</strain>
    </source>
</reference>
<keyword evidence="1" id="KW-1133">Transmembrane helix</keyword>
<protein>
    <submittedName>
        <fullName evidence="2">Uncharacterized protein</fullName>
    </submittedName>
</protein>
<keyword evidence="1" id="KW-0472">Membrane</keyword>
<dbReference type="EMBL" id="BK015271">
    <property type="protein sequence ID" value="DAD98941.1"/>
    <property type="molecule type" value="Genomic_DNA"/>
</dbReference>
<keyword evidence="1" id="KW-0812">Transmembrane</keyword>
<organism evidence="2">
    <name type="scientific">Siphoviridae sp. ctOba29</name>
    <dbReference type="NCBI Taxonomy" id="2825480"/>
    <lineage>
        <taxon>Viruses</taxon>
        <taxon>Duplodnaviria</taxon>
        <taxon>Heunggongvirae</taxon>
        <taxon>Uroviricota</taxon>
        <taxon>Caudoviricetes</taxon>
    </lineage>
</organism>
<feature type="transmembrane region" description="Helical" evidence="1">
    <location>
        <begin position="34"/>
        <end position="54"/>
    </location>
</feature>